<sequence>MPENKASKYMNPPPVPSELPMHPHFNPNLPRSRSNSRARNMGHRRTSSGGYVSGTSPQVTVSIEETIENAMQRRPAPQDMIPPPPPPILPELQHLNTPPPPPPFPITVDPTSPRQSSATIDVAIENEDMGRMIPRAMTAAPTIHVDVGGDSRSSKRTSYEHRRNRSSNESFATKLRSLTRIRGTSRSVEPWGTATEWGSNALENDMPYELLHSRAYTPGPGYGV</sequence>
<evidence type="ECO:0000313" key="3">
    <source>
        <dbReference type="Proteomes" id="UP001220324"/>
    </source>
</evidence>
<organism evidence="2 3">
    <name type="scientific">Penicillium frequentans</name>
    <dbReference type="NCBI Taxonomy" id="3151616"/>
    <lineage>
        <taxon>Eukaryota</taxon>
        <taxon>Fungi</taxon>
        <taxon>Dikarya</taxon>
        <taxon>Ascomycota</taxon>
        <taxon>Pezizomycotina</taxon>
        <taxon>Eurotiomycetes</taxon>
        <taxon>Eurotiomycetidae</taxon>
        <taxon>Eurotiales</taxon>
        <taxon>Aspergillaceae</taxon>
        <taxon>Penicillium</taxon>
    </lineage>
</organism>
<comment type="caution">
    <text evidence="2">The sequence shown here is derived from an EMBL/GenBank/DDBJ whole genome shotgun (WGS) entry which is preliminary data.</text>
</comment>
<feature type="compositionally biased region" description="Pro residues" evidence="1">
    <location>
        <begin position="80"/>
        <end position="89"/>
    </location>
</feature>
<feature type="compositionally biased region" description="Basic and acidic residues" evidence="1">
    <location>
        <begin position="147"/>
        <end position="161"/>
    </location>
</feature>
<feature type="region of interest" description="Disordered" evidence="1">
    <location>
        <begin position="1"/>
        <end position="58"/>
    </location>
</feature>
<gene>
    <name evidence="2" type="ORF">N7494_003710</name>
</gene>
<proteinExistence type="predicted"/>
<keyword evidence="3" id="KW-1185">Reference proteome</keyword>
<evidence type="ECO:0000313" key="2">
    <source>
        <dbReference type="EMBL" id="KAJ5546125.1"/>
    </source>
</evidence>
<dbReference type="EMBL" id="JAQIZZ010000003">
    <property type="protein sequence ID" value="KAJ5546125.1"/>
    <property type="molecule type" value="Genomic_DNA"/>
</dbReference>
<protein>
    <submittedName>
        <fullName evidence="2">Uncharacterized protein</fullName>
    </submittedName>
</protein>
<reference evidence="2 3" key="1">
    <citation type="journal article" date="2023" name="IMA Fungus">
        <title>Comparative genomic study of the Penicillium genus elucidates a diverse pangenome and 15 lateral gene transfer events.</title>
        <authorList>
            <person name="Petersen C."/>
            <person name="Sorensen T."/>
            <person name="Nielsen M.R."/>
            <person name="Sondergaard T.E."/>
            <person name="Sorensen J.L."/>
            <person name="Fitzpatrick D.A."/>
            <person name="Frisvad J.C."/>
            <person name="Nielsen K.L."/>
        </authorList>
    </citation>
    <scope>NUCLEOTIDE SEQUENCE [LARGE SCALE GENOMIC DNA]</scope>
    <source>
        <strain evidence="2 3">IBT 35679</strain>
    </source>
</reference>
<feature type="compositionally biased region" description="Basic residues" evidence="1">
    <location>
        <begin position="34"/>
        <end position="46"/>
    </location>
</feature>
<dbReference type="AlphaFoldDB" id="A0AAD6CZ86"/>
<feature type="compositionally biased region" description="Polar residues" evidence="1">
    <location>
        <begin position="47"/>
        <end position="58"/>
    </location>
</feature>
<feature type="region of interest" description="Disordered" evidence="1">
    <location>
        <begin position="145"/>
        <end position="171"/>
    </location>
</feature>
<name>A0AAD6CZ86_9EURO</name>
<dbReference type="Proteomes" id="UP001220324">
    <property type="component" value="Unassembled WGS sequence"/>
</dbReference>
<evidence type="ECO:0000256" key="1">
    <source>
        <dbReference type="SAM" id="MobiDB-lite"/>
    </source>
</evidence>
<accession>A0AAD6CZ86</accession>
<feature type="region of interest" description="Disordered" evidence="1">
    <location>
        <begin position="75"/>
        <end position="116"/>
    </location>
</feature>